<dbReference type="RefSeq" id="YP_009632823.1">
    <property type="nucleotide sequence ID" value="NC_042251.1"/>
</dbReference>
<gene>
    <name evidence="5 8" type="primary">rps9</name>
</gene>
<evidence type="ECO:0000256" key="6">
    <source>
        <dbReference type="RuleBase" id="RU003815"/>
    </source>
</evidence>
<dbReference type="SUPFAM" id="SSF54211">
    <property type="entry name" value="Ribosomal protein S5 domain 2-like"/>
    <property type="match status" value="1"/>
</dbReference>
<dbReference type="GO" id="GO:0003723">
    <property type="term" value="F:RNA binding"/>
    <property type="evidence" value="ECO:0007669"/>
    <property type="project" value="TreeGrafter"/>
</dbReference>
<dbReference type="Pfam" id="PF00380">
    <property type="entry name" value="Ribosomal_S9"/>
    <property type="match status" value="1"/>
</dbReference>
<dbReference type="InterPro" id="IPR020568">
    <property type="entry name" value="Ribosomal_Su5_D2-typ_SF"/>
</dbReference>
<dbReference type="NCBIfam" id="NF001099">
    <property type="entry name" value="PRK00132.1"/>
    <property type="match status" value="1"/>
</dbReference>
<dbReference type="AlphaFoldDB" id="A0A4P1LUA7"/>
<keyword evidence="8" id="KW-0150">Chloroplast</keyword>
<name>A0A4P1LUA7_SPESI</name>
<dbReference type="GO" id="GO:0006412">
    <property type="term" value="P:translation"/>
    <property type="evidence" value="ECO:0007669"/>
    <property type="project" value="UniProtKB-UniRule"/>
</dbReference>
<dbReference type="InterPro" id="IPR000754">
    <property type="entry name" value="Ribosomal_uS9"/>
</dbReference>
<dbReference type="InterPro" id="IPR023035">
    <property type="entry name" value="Ribosomal_uS9_bac/plastid"/>
</dbReference>
<comment type="similarity">
    <text evidence="1 5 6">Belongs to the universal ribosomal protein uS9 family.</text>
</comment>
<keyword evidence="8" id="KW-0934">Plastid</keyword>
<geneLocation type="chloroplast" evidence="8"/>
<proteinExistence type="inferred from homology"/>
<dbReference type="GO" id="GO:0009507">
    <property type="term" value="C:chloroplast"/>
    <property type="evidence" value="ECO:0007669"/>
    <property type="project" value="UniProtKB-SubCell"/>
</dbReference>
<dbReference type="GO" id="GO:0015935">
    <property type="term" value="C:small ribosomal subunit"/>
    <property type="evidence" value="ECO:0007669"/>
    <property type="project" value="TreeGrafter"/>
</dbReference>
<feature type="compositionally biased region" description="Basic residues" evidence="7">
    <location>
        <begin position="131"/>
        <end position="150"/>
    </location>
</feature>
<organism evidence="8">
    <name type="scientific">Spermatozopsis similis</name>
    <name type="common">Green alga</name>
    <dbReference type="NCBI Taxonomy" id="3192"/>
    <lineage>
        <taxon>Eukaryota</taxon>
        <taxon>Viridiplantae</taxon>
        <taxon>Chlorophyta</taxon>
        <taxon>core chlorophytes</taxon>
        <taxon>Chlorophyceae</taxon>
        <taxon>CS clade</taxon>
        <taxon>Chlamydomonadales</taxon>
        <taxon>Dunaliellaceae</taxon>
        <taxon>Spermatozopsis</taxon>
    </lineage>
</organism>
<dbReference type="PANTHER" id="PTHR21569:SF1">
    <property type="entry name" value="SMALL RIBOSOMAL SUBUNIT PROTEIN US9M"/>
    <property type="match status" value="1"/>
</dbReference>
<dbReference type="HAMAP" id="MF_00532_B">
    <property type="entry name" value="Ribosomal_uS9_B"/>
    <property type="match status" value="1"/>
</dbReference>
<dbReference type="EMBL" id="MG778500">
    <property type="protein sequence ID" value="AYQ95176.1"/>
    <property type="molecule type" value="Genomic_DNA"/>
</dbReference>
<evidence type="ECO:0000256" key="5">
    <source>
        <dbReference type="HAMAP-Rule" id="MF_00532"/>
    </source>
</evidence>
<dbReference type="InterPro" id="IPR020574">
    <property type="entry name" value="Ribosomal_uS9_CS"/>
</dbReference>
<reference evidence="8" key="1">
    <citation type="submission" date="2018-01" db="EMBL/GenBank/DDBJ databases">
        <title>Ordinal-level systematics of Chlorophyceae.</title>
        <authorList>
            <person name="Fucikova K."/>
            <person name="Lewis P.O."/>
            <person name="Lewis L.A."/>
        </authorList>
    </citation>
    <scope>NUCLEOTIDE SEQUENCE</scope>
</reference>
<evidence type="ECO:0000256" key="7">
    <source>
        <dbReference type="SAM" id="MobiDB-lite"/>
    </source>
</evidence>
<keyword evidence="2 5" id="KW-0689">Ribosomal protein</keyword>
<evidence type="ECO:0000256" key="3">
    <source>
        <dbReference type="ARBA" id="ARBA00023274"/>
    </source>
</evidence>
<evidence type="ECO:0000313" key="8">
    <source>
        <dbReference type="EMBL" id="AYQ95176.1"/>
    </source>
</evidence>
<dbReference type="GeneID" id="40145371"/>
<dbReference type="PANTHER" id="PTHR21569">
    <property type="entry name" value="RIBOSOMAL PROTEIN S9"/>
    <property type="match status" value="1"/>
</dbReference>
<sequence>MTSNLLASAVGRRKEAIAEVKFMRGTGQFIINDKPAQSYLNNQSSSLLAIKAPFEILTQSTGENQPAIFNFSEIDTIVNVQGGGLVGQSEAIRLGVARALCSLGKLETETPLEIRKSLKVKGYLTQDSRAKERRKYGLKKARKASQYHKR</sequence>
<dbReference type="GO" id="GO:0003735">
    <property type="term" value="F:structural constituent of ribosome"/>
    <property type="evidence" value="ECO:0007669"/>
    <property type="project" value="InterPro"/>
</dbReference>
<evidence type="ECO:0000256" key="2">
    <source>
        <dbReference type="ARBA" id="ARBA00022980"/>
    </source>
</evidence>
<comment type="subcellular location">
    <subcellularLocation>
        <location evidence="5">Plastid</location>
        <location evidence="5">Chloroplast</location>
    </subcellularLocation>
</comment>
<dbReference type="Gene3D" id="3.30.230.10">
    <property type="match status" value="1"/>
</dbReference>
<dbReference type="InterPro" id="IPR014721">
    <property type="entry name" value="Ribsml_uS5_D2-typ_fold_subgr"/>
</dbReference>
<evidence type="ECO:0000256" key="1">
    <source>
        <dbReference type="ARBA" id="ARBA00005251"/>
    </source>
</evidence>
<keyword evidence="3 5" id="KW-0687">Ribonucleoprotein</keyword>
<dbReference type="PROSITE" id="PS00360">
    <property type="entry name" value="RIBOSOMAL_S9"/>
    <property type="match status" value="1"/>
</dbReference>
<feature type="region of interest" description="Disordered" evidence="7">
    <location>
        <begin position="128"/>
        <end position="150"/>
    </location>
</feature>
<evidence type="ECO:0000256" key="4">
    <source>
        <dbReference type="ARBA" id="ARBA00035152"/>
    </source>
</evidence>
<accession>A0A4P1LUA7</accession>
<protein>
    <recommendedName>
        <fullName evidence="4 5">Small ribosomal subunit protein uS9c</fullName>
    </recommendedName>
</protein>